<organism evidence="2 3">
    <name type="scientific">Colletotrichum spinosum</name>
    <dbReference type="NCBI Taxonomy" id="1347390"/>
    <lineage>
        <taxon>Eukaryota</taxon>
        <taxon>Fungi</taxon>
        <taxon>Dikarya</taxon>
        <taxon>Ascomycota</taxon>
        <taxon>Pezizomycotina</taxon>
        <taxon>Sordariomycetes</taxon>
        <taxon>Hypocreomycetidae</taxon>
        <taxon>Glomerellales</taxon>
        <taxon>Glomerellaceae</taxon>
        <taxon>Colletotrichum</taxon>
        <taxon>Colletotrichum orbiculare species complex</taxon>
    </lineage>
</organism>
<proteinExistence type="predicted"/>
<feature type="compositionally biased region" description="Polar residues" evidence="1">
    <location>
        <begin position="379"/>
        <end position="395"/>
    </location>
</feature>
<comment type="caution">
    <text evidence="2">The sequence shown here is derived from an EMBL/GenBank/DDBJ whole genome shotgun (WGS) entry which is preliminary data.</text>
</comment>
<keyword evidence="3" id="KW-1185">Reference proteome</keyword>
<evidence type="ECO:0000256" key="1">
    <source>
        <dbReference type="SAM" id="MobiDB-lite"/>
    </source>
</evidence>
<sequence>MDPVSIITGAASLAGVVLTASLKIKDVLDHLENAPQNVSDIAEEIYAVQYALSQVEDVVRRDPNVIDRLALEDVFALAVKGCHATLLCIHKEYEQLFERKDWKTKILVLWKDGEMTRLLGRLDRKKATLTLLTQTLNLRSTQDIKELLVQNQSTLAAARQDSTESVPVYPPRAAKTKEMTENDTVDGVYGDNESVLSTTEFSFDYDLINTRTYRMALARAQAASRRPQASAVDVDKPLPEPAEPNSPASLAPLKEEQLTPVQEVADLSRDTADHETSLSRATTLLPETASNQHSGGSWTHALSVRKVPSHTNEKLRDSKPFFTPTVVSTMSAEPEQESIAEHTVQQKPDKHKLRSRQTKDKKERLPPHRRRAREKEIQQEVSATAPSRNGSSQSLPGYEENAPELERGSSTVSEEATGTGKHDKPRHRHRCGRRPDLRTRHPMLSQLGKDGEGGEICDLLPRPGRARHGKGIPTPAEALADAVRQLTLSEPPSLRRGRGPRKQTV</sequence>
<evidence type="ECO:0000313" key="2">
    <source>
        <dbReference type="EMBL" id="TDZ37360.1"/>
    </source>
</evidence>
<feature type="compositionally biased region" description="Basic and acidic residues" evidence="1">
    <location>
        <begin position="266"/>
        <end position="277"/>
    </location>
</feature>
<dbReference type="AlphaFoldDB" id="A0A4R8QHD6"/>
<feature type="compositionally biased region" description="Basic residues" evidence="1">
    <location>
        <begin position="423"/>
        <end position="432"/>
    </location>
</feature>
<feature type="region of interest" description="Disordered" evidence="1">
    <location>
        <begin position="222"/>
        <end position="299"/>
    </location>
</feature>
<protein>
    <recommendedName>
        <fullName evidence="4">Fungal N-terminal domain-containing protein</fullName>
    </recommendedName>
</protein>
<dbReference type="Proteomes" id="UP000295083">
    <property type="component" value="Unassembled WGS sequence"/>
</dbReference>
<feature type="compositionally biased region" description="Basic residues" evidence="1">
    <location>
        <begin position="495"/>
        <end position="505"/>
    </location>
</feature>
<gene>
    <name evidence="2" type="ORF">C8035_v006985</name>
</gene>
<dbReference type="EMBL" id="QAPG01000024">
    <property type="protein sequence ID" value="TDZ37360.1"/>
    <property type="molecule type" value="Genomic_DNA"/>
</dbReference>
<feature type="region of interest" description="Disordered" evidence="1">
    <location>
        <begin position="328"/>
        <end position="474"/>
    </location>
</feature>
<evidence type="ECO:0008006" key="4">
    <source>
        <dbReference type="Google" id="ProtNLM"/>
    </source>
</evidence>
<accession>A0A4R8QHD6</accession>
<name>A0A4R8QHD6_9PEZI</name>
<reference evidence="2 3" key="1">
    <citation type="submission" date="2018-11" db="EMBL/GenBank/DDBJ databases">
        <title>Genome sequence and assembly of Colletotrichum spinosum.</title>
        <authorList>
            <person name="Gan P."/>
            <person name="Shirasu K."/>
        </authorList>
    </citation>
    <scope>NUCLEOTIDE SEQUENCE [LARGE SCALE GENOMIC DNA]</scope>
    <source>
        <strain evidence="2 3">CBS 515.97</strain>
    </source>
</reference>
<feature type="compositionally biased region" description="Low complexity" evidence="1">
    <location>
        <begin position="222"/>
        <end position="231"/>
    </location>
</feature>
<feature type="compositionally biased region" description="Basic and acidic residues" evidence="1">
    <location>
        <begin position="357"/>
        <end position="366"/>
    </location>
</feature>
<evidence type="ECO:0000313" key="3">
    <source>
        <dbReference type="Proteomes" id="UP000295083"/>
    </source>
</evidence>
<feature type="region of interest" description="Disordered" evidence="1">
    <location>
        <begin position="486"/>
        <end position="505"/>
    </location>
</feature>
<feature type="compositionally biased region" description="Polar residues" evidence="1">
    <location>
        <begin position="288"/>
        <end position="297"/>
    </location>
</feature>